<feature type="domain" description="Outer membrane protein beta-barrel" evidence="1">
    <location>
        <begin position="23"/>
        <end position="177"/>
    </location>
</feature>
<organism evidence="2 3">
    <name type="scientific">Salmonirosea aquatica</name>
    <dbReference type="NCBI Taxonomy" id="2654236"/>
    <lineage>
        <taxon>Bacteria</taxon>
        <taxon>Pseudomonadati</taxon>
        <taxon>Bacteroidota</taxon>
        <taxon>Cytophagia</taxon>
        <taxon>Cytophagales</taxon>
        <taxon>Spirosomataceae</taxon>
        <taxon>Salmonirosea</taxon>
    </lineage>
</organism>
<gene>
    <name evidence="2" type="ORF">GBK04_01660</name>
</gene>
<name>A0A7C9B7S5_9BACT</name>
<dbReference type="Pfam" id="PF13568">
    <property type="entry name" value="OMP_b-brl_2"/>
    <property type="match status" value="1"/>
</dbReference>
<sequence length="178" mass="19448">MGRIIPSLLFVVSLLISKGTMAQVRLGVKAGANASNLHLDAVTFDPLVGYQAGLMADLGLSSHFSIQPSLVINSKGSSTDLDIRDQNGQREDGTRAIFRLIYAEIPVLFLYKGSLGESWRWYGGVGPYVGIGITGKFKTDSDILEDQKIKFVLGKQSNYVGNVYKRMDYGLNAALGWR</sequence>
<accession>A0A7C9B7S5</accession>
<evidence type="ECO:0000313" key="3">
    <source>
        <dbReference type="Proteomes" id="UP000479293"/>
    </source>
</evidence>
<keyword evidence="3" id="KW-1185">Reference proteome</keyword>
<comment type="caution">
    <text evidence="2">The sequence shown here is derived from an EMBL/GenBank/DDBJ whole genome shotgun (WGS) entry which is preliminary data.</text>
</comment>
<dbReference type="EMBL" id="WHLY01000002">
    <property type="protein sequence ID" value="MPR32082.1"/>
    <property type="molecule type" value="Genomic_DNA"/>
</dbReference>
<dbReference type="InterPro" id="IPR025665">
    <property type="entry name" value="Beta-barrel_OMP_2"/>
</dbReference>
<dbReference type="Proteomes" id="UP000479293">
    <property type="component" value="Unassembled WGS sequence"/>
</dbReference>
<reference evidence="2 3" key="1">
    <citation type="submission" date="2019-10" db="EMBL/GenBank/DDBJ databases">
        <title>Draft Genome Sequence of Cytophagaceae sp. SJW1-29.</title>
        <authorList>
            <person name="Choi A."/>
        </authorList>
    </citation>
    <scope>NUCLEOTIDE SEQUENCE [LARGE SCALE GENOMIC DNA]</scope>
    <source>
        <strain evidence="2 3">SJW1-29</strain>
    </source>
</reference>
<protein>
    <submittedName>
        <fullName evidence="2">Outer membrane beta-barrel protein</fullName>
    </submittedName>
</protein>
<evidence type="ECO:0000313" key="2">
    <source>
        <dbReference type="EMBL" id="MPR32082.1"/>
    </source>
</evidence>
<evidence type="ECO:0000259" key="1">
    <source>
        <dbReference type="Pfam" id="PF13568"/>
    </source>
</evidence>
<dbReference type="RefSeq" id="WP_152756284.1">
    <property type="nucleotide sequence ID" value="NZ_WHLY01000002.1"/>
</dbReference>
<proteinExistence type="predicted"/>
<dbReference type="AlphaFoldDB" id="A0A7C9B7S5"/>